<proteinExistence type="predicted"/>
<accession>A0A6P1BHF2</accession>
<comment type="caution">
    <text evidence="2">The sequence shown here is derived from an EMBL/GenBank/DDBJ whole genome shotgun (WGS) entry which is preliminary data.</text>
</comment>
<dbReference type="EMBL" id="VKHP01000046">
    <property type="protein sequence ID" value="NEU96952.1"/>
    <property type="molecule type" value="Genomic_DNA"/>
</dbReference>
<evidence type="ECO:0000256" key="1">
    <source>
        <dbReference type="SAM" id="MobiDB-lite"/>
    </source>
</evidence>
<sequence>MSSYQEEGPDISDAVIPDQDAIAVYKNDQGDIAIKQFRWPDEDGSIFVRPEYAFAFCRAVLEKAGFDPDLLLRETKAKDVTANERQRRHREKLRDGHGKDSVIVTAENKSLQPRQEDHTGQSSGAH</sequence>
<dbReference type="AlphaFoldDB" id="A0A6P1BHF2"/>
<evidence type="ECO:0000313" key="2">
    <source>
        <dbReference type="EMBL" id="NEU96952.1"/>
    </source>
</evidence>
<protein>
    <submittedName>
        <fullName evidence="2">Uncharacterized protein</fullName>
    </submittedName>
</protein>
<organism evidence="2 3">
    <name type="scientific">Bradyrhizobium uaiense</name>
    <dbReference type="NCBI Taxonomy" id="2594946"/>
    <lineage>
        <taxon>Bacteria</taxon>
        <taxon>Pseudomonadati</taxon>
        <taxon>Pseudomonadota</taxon>
        <taxon>Alphaproteobacteria</taxon>
        <taxon>Hyphomicrobiales</taxon>
        <taxon>Nitrobacteraceae</taxon>
        <taxon>Bradyrhizobium</taxon>
    </lineage>
</organism>
<evidence type="ECO:0000313" key="3">
    <source>
        <dbReference type="Proteomes" id="UP000468531"/>
    </source>
</evidence>
<dbReference type="Proteomes" id="UP000468531">
    <property type="component" value="Unassembled WGS sequence"/>
</dbReference>
<keyword evidence="3" id="KW-1185">Reference proteome</keyword>
<dbReference type="RefSeq" id="WP_163153925.1">
    <property type="nucleotide sequence ID" value="NZ_VKHP01000046.1"/>
</dbReference>
<gene>
    <name evidence="2" type="ORF">FNJ47_14165</name>
</gene>
<feature type="region of interest" description="Disordered" evidence="1">
    <location>
        <begin position="80"/>
        <end position="126"/>
    </location>
</feature>
<reference evidence="2 3" key="1">
    <citation type="journal article" date="2020" name="Arch. Microbiol.">
        <title>Bradyrhizobium uaiense sp. nov., a new highly efficient cowpea symbiont.</title>
        <authorList>
            <person name="Cabral Michel D."/>
            <person name="Azarias Guimaraes A."/>
            <person name="Martins da Costa E."/>
            <person name="Soares de Carvalho T."/>
            <person name="Balsanelli E."/>
            <person name="Willems A."/>
            <person name="Maltempi de Souza E."/>
            <person name="de Souza Moreira F.M."/>
        </authorList>
    </citation>
    <scope>NUCLEOTIDE SEQUENCE [LARGE SCALE GENOMIC DNA]</scope>
    <source>
        <strain evidence="2 3">UFLA 03-164</strain>
    </source>
</reference>
<name>A0A6P1BHF2_9BRAD</name>